<evidence type="ECO:0000256" key="2">
    <source>
        <dbReference type="SAM" id="MobiDB-lite"/>
    </source>
</evidence>
<feature type="region of interest" description="Disordered" evidence="2">
    <location>
        <begin position="544"/>
        <end position="704"/>
    </location>
</feature>
<dbReference type="Proteomes" id="UP000800041">
    <property type="component" value="Unassembled WGS sequence"/>
</dbReference>
<dbReference type="PANTHER" id="PTHR31941">
    <property type="entry name" value="CYTOSKELETAL SIGNALING PROTEIN SLM1"/>
    <property type="match status" value="1"/>
</dbReference>
<evidence type="ECO:0000313" key="5">
    <source>
        <dbReference type="Proteomes" id="UP000800041"/>
    </source>
</evidence>
<feature type="compositionally biased region" description="Polar residues" evidence="2">
    <location>
        <begin position="678"/>
        <end position="690"/>
    </location>
</feature>
<feature type="compositionally biased region" description="Gly residues" evidence="2">
    <location>
        <begin position="637"/>
        <end position="648"/>
    </location>
</feature>
<dbReference type="InterPro" id="IPR011993">
    <property type="entry name" value="PH-like_dom_sf"/>
</dbReference>
<feature type="compositionally biased region" description="Low complexity" evidence="2">
    <location>
        <begin position="574"/>
        <end position="590"/>
    </location>
</feature>
<feature type="domain" description="PH" evidence="3">
    <location>
        <begin position="424"/>
        <end position="529"/>
    </location>
</feature>
<protein>
    <recommendedName>
        <fullName evidence="3">PH domain-containing protein</fullName>
    </recommendedName>
</protein>
<dbReference type="InterPro" id="IPR027267">
    <property type="entry name" value="AH/BAR_dom_sf"/>
</dbReference>
<feature type="compositionally biased region" description="Low complexity" evidence="2">
    <location>
        <begin position="649"/>
        <end position="661"/>
    </location>
</feature>
<name>A0A6G1GM79_9PEZI</name>
<feature type="region of interest" description="Disordered" evidence="2">
    <location>
        <begin position="763"/>
        <end position="848"/>
    </location>
</feature>
<dbReference type="PANTHER" id="PTHR31941:SF16">
    <property type="entry name" value="PHOSPHATIDYLINOSITOL 4,5-BISPHOSPHATE-BINDING PROTEIN SLM1-RELATED"/>
    <property type="match status" value="1"/>
</dbReference>
<keyword evidence="5" id="KW-1185">Reference proteome</keyword>
<feature type="region of interest" description="Disordered" evidence="2">
    <location>
        <begin position="40"/>
        <end position="140"/>
    </location>
</feature>
<dbReference type="Pfam" id="PF20399">
    <property type="entry name" value="PH_20"/>
    <property type="match status" value="1"/>
</dbReference>
<dbReference type="AlphaFoldDB" id="A0A6G1GM79"/>
<evidence type="ECO:0000313" key="4">
    <source>
        <dbReference type="EMBL" id="KAF1982063.1"/>
    </source>
</evidence>
<feature type="compositionally biased region" description="Basic residues" evidence="2">
    <location>
        <begin position="544"/>
        <end position="554"/>
    </location>
</feature>
<dbReference type="PROSITE" id="PS50003">
    <property type="entry name" value="PH_DOMAIN"/>
    <property type="match status" value="1"/>
</dbReference>
<dbReference type="Gene3D" id="2.30.29.30">
    <property type="entry name" value="Pleckstrin-homology domain (PH domain)/Phosphotyrosine-binding domain (PTB)"/>
    <property type="match status" value="1"/>
</dbReference>
<feature type="compositionally biased region" description="Polar residues" evidence="2">
    <location>
        <begin position="818"/>
        <end position="830"/>
    </location>
</feature>
<dbReference type="EMBL" id="ML977189">
    <property type="protein sequence ID" value="KAF1982063.1"/>
    <property type="molecule type" value="Genomic_DNA"/>
</dbReference>
<dbReference type="InterPro" id="IPR043453">
    <property type="entry name" value="Slm1_PH"/>
</dbReference>
<dbReference type="InterPro" id="IPR046868">
    <property type="entry name" value="BAR_4"/>
</dbReference>
<dbReference type="OrthoDB" id="5598057at2759"/>
<dbReference type="InterPro" id="IPR001849">
    <property type="entry name" value="PH_domain"/>
</dbReference>
<feature type="compositionally biased region" description="Basic residues" evidence="2">
    <location>
        <begin position="105"/>
        <end position="127"/>
    </location>
</feature>
<evidence type="ECO:0000259" key="3">
    <source>
        <dbReference type="PROSITE" id="PS50003"/>
    </source>
</evidence>
<dbReference type="SUPFAM" id="SSF50729">
    <property type="entry name" value="PH domain-like"/>
    <property type="match status" value="1"/>
</dbReference>
<dbReference type="Gene3D" id="1.20.1270.60">
    <property type="entry name" value="Arfaptin homology (AH) domain/BAR domain"/>
    <property type="match status" value="1"/>
</dbReference>
<dbReference type="Pfam" id="PF20400">
    <property type="entry name" value="BAR_4"/>
    <property type="match status" value="1"/>
</dbReference>
<evidence type="ECO:0000256" key="1">
    <source>
        <dbReference type="ARBA" id="ARBA00022553"/>
    </source>
</evidence>
<dbReference type="SMART" id="SM00233">
    <property type="entry name" value="PH"/>
    <property type="match status" value="1"/>
</dbReference>
<dbReference type="InterPro" id="IPR046869">
    <property type="entry name" value="SLM1/RGC1-like_PH"/>
</dbReference>
<gene>
    <name evidence="4" type="ORF">K402DRAFT_424907</name>
</gene>
<organism evidence="4 5">
    <name type="scientific">Aulographum hederae CBS 113979</name>
    <dbReference type="NCBI Taxonomy" id="1176131"/>
    <lineage>
        <taxon>Eukaryota</taxon>
        <taxon>Fungi</taxon>
        <taxon>Dikarya</taxon>
        <taxon>Ascomycota</taxon>
        <taxon>Pezizomycotina</taxon>
        <taxon>Dothideomycetes</taxon>
        <taxon>Pleosporomycetidae</taxon>
        <taxon>Aulographales</taxon>
        <taxon>Aulographaceae</taxon>
    </lineage>
</organism>
<proteinExistence type="predicted"/>
<sequence length="876" mass="93946">MASHLQGHVFAAVASANNGTPAADSAASYFSDSTSANGTLDYAPTAGNPGATSPLAHSFQQQGHGFDDGYGASERGYEGDGLKRTPSAASTNYGAGTGGLSRGNTLKKKNSLSKKASIKRSGSRKSMRAGSIKGVMADGGASSGEHNDVFYTPIPTSGTPTDILAARFQNWRKFLKDLIAYFRDVQTSYEHRSKAILKVSNIMNNTNAPSVFASEGGINDANHILRDYHKQSLSESNKAKEIQTDVVNQLSGLRSDLGQKIKEIKSLSGDFKNSVDKEKEGTRKAVNQLHEALASVDSDPHGSSGKDDPYVVRLGVDRQVEKQIDEENYLHRAYLNLEGSGRELESIVIGEIQKAYNALAGILKREADENYAAIERLRSGPIIMPKDHEWVQFVDNDTHFVSPNVPMRRLEDIEYPGKHHPAAAEVRAGMLERKSKYLKSYTPGWYVLSPTHLHEFKSADKIYSQPPVMSLVLADQKLGSHSQPGSSSHKFILRGKQAGTMHRGHSWVFRAESYDTMLAWYDDIKTLTETSGEARNSFVRKHARSFSASSHHRAGSISGDSGMEEDEADAVPYSASASMAGQQQSMSAAAAREHQQTSQRPQPGGRFPSDIQVNRHLHAPLSPSSGSSDYDHDLTTGSGGAFMAGGAGTAAAQQHQYQPQQETGAPPVHSQGYGDNVMTDSRSTPMESYNQPPPAHYQQYPTYTQPTDTYQGQPDGSDFLAAPVPHHPVRQNSDYGDWMAPAAGGAAIGAGAVAAGEYGHGRGKQVEEAPTNSPSFNAPAVYQPTSSATETRDFDATGEKPVTVATATSGESAAGVSTAPTSLSGVSSSVADEGVDKQSRGTGLKETGTIFPSVLRHDTDMSVRDLHVPGEWGSRA</sequence>
<accession>A0A6G1GM79</accession>
<keyword evidence="1" id="KW-0597">Phosphoprotein</keyword>
<dbReference type="CDD" id="cd13311">
    <property type="entry name" value="PH_Slm1"/>
    <property type="match status" value="1"/>
</dbReference>
<reference evidence="4" key="1">
    <citation type="journal article" date="2020" name="Stud. Mycol.">
        <title>101 Dothideomycetes genomes: a test case for predicting lifestyles and emergence of pathogens.</title>
        <authorList>
            <person name="Haridas S."/>
            <person name="Albert R."/>
            <person name="Binder M."/>
            <person name="Bloem J."/>
            <person name="Labutti K."/>
            <person name="Salamov A."/>
            <person name="Andreopoulos B."/>
            <person name="Baker S."/>
            <person name="Barry K."/>
            <person name="Bills G."/>
            <person name="Bluhm B."/>
            <person name="Cannon C."/>
            <person name="Castanera R."/>
            <person name="Culley D."/>
            <person name="Daum C."/>
            <person name="Ezra D."/>
            <person name="Gonzalez J."/>
            <person name="Henrissat B."/>
            <person name="Kuo A."/>
            <person name="Liang C."/>
            <person name="Lipzen A."/>
            <person name="Lutzoni F."/>
            <person name="Magnuson J."/>
            <person name="Mondo S."/>
            <person name="Nolan M."/>
            <person name="Ohm R."/>
            <person name="Pangilinan J."/>
            <person name="Park H.-J."/>
            <person name="Ramirez L."/>
            <person name="Alfaro M."/>
            <person name="Sun H."/>
            <person name="Tritt A."/>
            <person name="Yoshinaga Y."/>
            <person name="Zwiers L.-H."/>
            <person name="Turgeon B."/>
            <person name="Goodwin S."/>
            <person name="Spatafora J."/>
            <person name="Crous P."/>
            <person name="Grigoriev I."/>
        </authorList>
    </citation>
    <scope>NUCLEOTIDE SEQUENCE</scope>
    <source>
        <strain evidence="4">CBS 113979</strain>
    </source>
</reference>